<keyword evidence="2" id="KW-1185">Reference proteome</keyword>
<name>A0A857F3K7_9GAMM</name>
<evidence type="ECO:0000313" key="2">
    <source>
        <dbReference type="Proteomes" id="UP000464402"/>
    </source>
</evidence>
<organism evidence="1 2">
    <name type="scientific">Yersinia canariae</name>
    <dbReference type="NCBI Taxonomy" id="2607663"/>
    <lineage>
        <taxon>Bacteria</taxon>
        <taxon>Pseudomonadati</taxon>
        <taxon>Pseudomonadota</taxon>
        <taxon>Gammaproteobacteria</taxon>
        <taxon>Enterobacterales</taxon>
        <taxon>Yersiniaceae</taxon>
        <taxon>Yersinia</taxon>
    </lineage>
</organism>
<accession>A0A857F3K7</accession>
<proteinExistence type="predicted"/>
<reference evidence="2" key="1">
    <citation type="submission" date="2019-09" db="EMBL/GenBank/DDBJ databases">
        <title>Yersinia canariae sp. nov., isolated from a human yersiniosis case.</title>
        <authorList>
            <person name="Nguyen S.V."/>
            <person name="Greig D."/>
            <person name="Hurley D."/>
            <person name="Cao Y."/>
            <person name="McCabe E."/>
            <person name="Mitchell M."/>
            <person name="Jenkins C."/>
            <person name="Fanning S."/>
        </authorList>
    </citation>
    <scope>NUCLEOTIDE SEQUENCE [LARGE SCALE GENOMIC DNA]</scope>
    <source>
        <strain evidence="2">NCTC 14382</strain>
    </source>
</reference>
<evidence type="ECO:0000313" key="1">
    <source>
        <dbReference type="EMBL" id="QHB34068.1"/>
    </source>
</evidence>
<dbReference type="Proteomes" id="UP000464402">
    <property type="component" value="Chromosome"/>
</dbReference>
<gene>
    <name evidence="1" type="ORF">F0T03_19160</name>
</gene>
<sequence length="173" mass="19348">MGAKRKYMRWLFALFIAVSGWVGSASGSLLSSTLPASGIASPALDCHYVSGTSPSVNVFSSYLRLQKKAFYSQWRLMGMPAKKTAIKNRLGATKFAGSANPSFANNIWHGTHLAMSHFRSHRADEIYKQPRQSLPLLKYSNWIFYASTQQNRVGGWKESNIQYSGMLTYHLMA</sequence>
<dbReference type="KEGG" id="yca:F0T03_19160"/>
<dbReference type="EMBL" id="CP043727">
    <property type="protein sequence ID" value="QHB34068.1"/>
    <property type="molecule type" value="Genomic_DNA"/>
</dbReference>
<dbReference type="AlphaFoldDB" id="A0A857F3K7"/>
<protein>
    <submittedName>
        <fullName evidence="1">Uncharacterized protein</fullName>
    </submittedName>
</protein>